<sequence length="218" mass="25411">MFINFYKIVYFPSLHQHTRVSGENSCLEARTTVRSNNTLSKFLKQINNKLRAGKAIKERKIKISSKRINSNLLKNIKGRGKNEMQSWKDDEKKVYLSRVINQEIDKFCNVYNCGFSRHERVQVFTLISKHYNLSLDFSCAQSSINQMISGDKYFKTKVDKFCQGMSRDEKNSTEYGIVNKLSDKFYQKNIHNIELNKLRSEVVNFIAEVKTNIAAQVD</sequence>
<reference evidence="1" key="1">
    <citation type="submission" date="2018-07" db="EMBL/GenBank/DDBJ databases">
        <authorList>
            <person name="Ashton P.M."/>
            <person name="Dallman T."/>
            <person name="Nair S."/>
            <person name="De Pinna E."/>
            <person name="Peters T."/>
            <person name="Grant K."/>
        </authorList>
    </citation>
    <scope>NUCLEOTIDE SEQUENCE [LARGE SCALE GENOMIC DNA]</scope>
    <source>
        <strain evidence="1">440016</strain>
    </source>
</reference>
<dbReference type="AlphaFoldDB" id="A0A3V2NZ67"/>
<name>A0A3V2NZ67_SALET</name>
<dbReference type="EMBL" id="AAACIV010000026">
    <property type="protein sequence ID" value="EAA7255250.1"/>
    <property type="molecule type" value="Genomic_DNA"/>
</dbReference>
<gene>
    <name evidence="1" type="ORF">DSF98_21660</name>
</gene>
<accession>A0A3V2NZ67</accession>
<dbReference type="Pfam" id="PF03278">
    <property type="entry name" value="IpaB_EvcA"/>
    <property type="match status" value="1"/>
</dbReference>
<dbReference type="Proteomes" id="UP000839682">
    <property type="component" value="Unassembled WGS sequence"/>
</dbReference>
<proteinExistence type="predicted"/>
<evidence type="ECO:0000313" key="1">
    <source>
        <dbReference type="EMBL" id="EAA7255250.1"/>
    </source>
</evidence>
<organism evidence="1">
    <name type="scientific">Salmonella enterica I</name>
    <dbReference type="NCBI Taxonomy" id="59201"/>
    <lineage>
        <taxon>Bacteria</taxon>
        <taxon>Pseudomonadati</taxon>
        <taxon>Pseudomonadota</taxon>
        <taxon>Gammaproteobacteria</taxon>
        <taxon>Enterobacterales</taxon>
        <taxon>Enterobacteriaceae</taxon>
        <taxon>Salmonella</taxon>
    </lineage>
</organism>
<dbReference type="InterPro" id="IPR004959">
    <property type="entry name" value="Bac_effector_IpgB-like"/>
</dbReference>
<protein>
    <submittedName>
        <fullName evidence="1">Uncharacterized protein</fullName>
    </submittedName>
</protein>
<comment type="caution">
    <text evidence="1">The sequence shown here is derived from an EMBL/GenBank/DDBJ whole genome shotgun (WGS) entry which is preliminary data.</text>
</comment>
<dbReference type="Gene3D" id="1.10.4120.20">
    <property type="match status" value="1"/>
</dbReference>